<dbReference type="EMBL" id="BJWL01000002">
    <property type="protein sequence ID" value="GFY82790.1"/>
    <property type="molecule type" value="Genomic_DNA"/>
</dbReference>
<evidence type="ECO:0000313" key="1">
    <source>
        <dbReference type="EMBL" id="GFY82790.1"/>
    </source>
</evidence>
<dbReference type="AlphaFoldDB" id="A0A7J0E8R1"/>
<keyword evidence="2" id="KW-1185">Reference proteome</keyword>
<accession>A0A7J0E8R1</accession>
<sequence>MLVLKNLVEDGRICEDKEAKSPRPAIGRVPCDHSLENLTIDLEMVLELVFGRLPRNSSDEEFLYNYRRERGVRVMVCGEEYDWGDGVGGVSDGYWLGRIGVGVLRSLIGCMNGNE</sequence>
<gene>
    <name evidence="1" type="ORF">Acr_02g0010300</name>
</gene>
<comment type="caution">
    <text evidence="1">The sequence shown here is derived from an EMBL/GenBank/DDBJ whole genome shotgun (WGS) entry which is preliminary data.</text>
</comment>
<protein>
    <submittedName>
        <fullName evidence="1">RNA-binding (RRM/RBD/RNP motifs) family protein</fullName>
    </submittedName>
</protein>
<reference evidence="1 2" key="1">
    <citation type="submission" date="2019-07" db="EMBL/GenBank/DDBJ databases">
        <title>De Novo Assembly of kiwifruit Actinidia rufa.</title>
        <authorList>
            <person name="Sugita-Konishi S."/>
            <person name="Sato K."/>
            <person name="Mori E."/>
            <person name="Abe Y."/>
            <person name="Kisaki G."/>
            <person name="Hamano K."/>
            <person name="Suezawa K."/>
            <person name="Otani M."/>
            <person name="Fukuda T."/>
            <person name="Manabe T."/>
            <person name="Gomi K."/>
            <person name="Tabuchi M."/>
            <person name="Akimitsu K."/>
            <person name="Kataoka I."/>
        </authorList>
    </citation>
    <scope>NUCLEOTIDE SEQUENCE [LARGE SCALE GENOMIC DNA]</scope>
    <source>
        <strain evidence="2">cv. Fuchu</strain>
    </source>
</reference>
<name>A0A7J0E8R1_9ERIC</name>
<evidence type="ECO:0000313" key="2">
    <source>
        <dbReference type="Proteomes" id="UP000585474"/>
    </source>
</evidence>
<proteinExistence type="predicted"/>
<dbReference type="Proteomes" id="UP000585474">
    <property type="component" value="Unassembled WGS sequence"/>
</dbReference>
<organism evidence="1 2">
    <name type="scientific">Actinidia rufa</name>
    <dbReference type="NCBI Taxonomy" id="165716"/>
    <lineage>
        <taxon>Eukaryota</taxon>
        <taxon>Viridiplantae</taxon>
        <taxon>Streptophyta</taxon>
        <taxon>Embryophyta</taxon>
        <taxon>Tracheophyta</taxon>
        <taxon>Spermatophyta</taxon>
        <taxon>Magnoliopsida</taxon>
        <taxon>eudicotyledons</taxon>
        <taxon>Gunneridae</taxon>
        <taxon>Pentapetalae</taxon>
        <taxon>asterids</taxon>
        <taxon>Ericales</taxon>
        <taxon>Actinidiaceae</taxon>
        <taxon>Actinidia</taxon>
    </lineage>
</organism>